<dbReference type="EMBL" id="JAADJZ010000023">
    <property type="protein sequence ID" value="KAF2867511.1"/>
    <property type="molecule type" value="Genomic_DNA"/>
</dbReference>
<feature type="region of interest" description="Disordered" evidence="1">
    <location>
        <begin position="1"/>
        <end position="27"/>
    </location>
</feature>
<evidence type="ECO:0000313" key="2">
    <source>
        <dbReference type="EMBL" id="KAF2867511.1"/>
    </source>
</evidence>
<protein>
    <recommendedName>
        <fullName evidence="4">F-box domain-containing protein</fullName>
    </recommendedName>
</protein>
<feature type="compositionally biased region" description="Polar residues" evidence="1">
    <location>
        <begin position="1"/>
        <end position="12"/>
    </location>
</feature>
<gene>
    <name evidence="2" type="ORF">BDV95DRAFT_598165</name>
</gene>
<evidence type="ECO:0000256" key="1">
    <source>
        <dbReference type="SAM" id="MobiDB-lite"/>
    </source>
</evidence>
<organism evidence="2 3">
    <name type="scientific">Massariosphaeria phaeospora</name>
    <dbReference type="NCBI Taxonomy" id="100035"/>
    <lineage>
        <taxon>Eukaryota</taxon>
        <taxon>Fungi</taxon>
        <taxon>Dikarya</taxon>
        <taxon>Ascomycota</taxon>
        <taxon>Pezizomycotina</taxon>
        <taxon>Dothideomycetes</taxon>
        <taxon>Pleosporomycetidae</taxon>
        <taxon>Pleosporales</taxon>
        <taxon>Pleosporales incertae sedis</taxon>
        <taxon>Massariosphaeria</taxon>
    </lineage>
</organism>
<dbReference type="InterPro" id="IPR038883">
    <property type="entry name" value="AN11006-like"/>
</dbReference>
<proteinExistence type="predicted"/>
<dbReference type="OrthoDB" id="3800967at2759"/>
<comment type="caution">
    <text evidence="2">The sequence shown here is derived from an EMBL/GenBank/DDBJ whole genome shotgun (WGS) entry which is preliminary data.</text>
</comment>
<keyword evidence="3" id="KW-1185">Reference proteome</keyword>
<dbReference type="Proteomes" id="UP000481861">
    <property type="component" value="Unassembled WGS sequence"/>
</dbReference>
<sequence length="368" mass="41337">MVSPPTNRTSGFVTPPEHSDSPTIPPHEDVALTSYLAHEASLDEILAVLSEHREKKMQASTTADSSRNGIGAEEASIEDAMLPEHRQSNTQVSSTTDLTWTGIVARDGGAAARKPQGFFSLPLELREMCYEWAMIMEGIFDGRVSLSPRTRKFIYELFDLNMAPNSLGSSRRGAVPSFFPAICRVSKQIAEEAASVYLRNNKLEISTKQLVKHLMSFLRTMPDGRGFTAIRSLEFRDQFVGSNLKAFVELASASALLASVKISITAPDTAWLCSYYSNLETLMKSLKLERLLRCKNLRQVTLVAEVSRYFAWPEPYNSGALKTSDLLEELEQWVKKEFRDATIRWCMSCCKQYRSFLPERVQALDPRT</sequence>
<evidence type="ECO:0008006" key="4">
    <source>
        <dbReference type="Google" id="ProtNLM"/>
    </source>
</evidence>
<name>A0A7C8I441_9PLEO</name>
<accession>A0A7C8I441</accession>
<dbReference type="AlphaFoldDB" id="A0A7C8I441"/>
<dbReference type="PANTHER" id="PTHR42085:SF2">
    <property type="entry name" value="F-BOX DOMAIN-CONTAINING PROTEIN"/>
    <property type="match status" value="1"/>
</dbReference>
<reference evidence="2 3" key="1">
    <citation type="submission" date="2020-01" db="EMBL/GenBank/DDBJ databases">
        <authorList>
            <consortium name="DOE Joint Genome Institute"/>
            <person name="Haridas S."/>
            <person name="Albert R."/>
            <person name="Binder M."/>
            <person name="Bloem J."/>
            <person name="Labutti K."/>
            <person name="Salamov A."/>
            <person name="Andreopoulos B."/>
            <person name="Baker S.E."/>
            <person name="Barry K."/>
            <person name="Bills G."/>
            <person name="Bluhm B.H."/>
            <person name="Cannon C."/>
            <person name="Castanera R."/>
            <person name="Culley D.E."/>
            <person name="Daum C."/>
            <person name="Ezra D."/>
            <person name="Gonzalez J.B."/>
            <person name="Henrissat B."/>
            <person name="Kuo A."/>
            <person name="Liang C."/>
            <person name="Lipzen A."/>
            <person name="Lutzoni F."/>
            <person name="Magnuson J."/>
            <person name="Mondo S."/>
            <person name="Nolan M."/>
            <person name="Ohm R."/>
            <person name="Pangilinan J."/>
            <person name="Park H.-J.H."/>
            <person name="Ramirez L."/>
            <person name="Alfaro M."/>
            <person name="Sun H."/>
            <person name="Tritt A."/>
            <person name="Yoshinaga Y."/>
            <person name="Zwiers L.-H.L."/>
            <person name="Turgeon B.G."/>
            <person name="Goodwin S.B."/>
            <person name="Spatafora J.W."/>
            <person name="Crous P.W."/>
            <person name="Grigoriev I.V."/>
        </authorList>
    </citation>
    <scope>NUCLEOTIDE SEQUENCE [LARGE SCALE GENOMIC DNA]</scope>
    <source>
        <strain evidence="2 3">CBS 611.86</strain>
    </source>
</reference>
<dbReference type="PANTHER" id="PTHR42085">
    <property type="entry name" value="F-BOX DOMAIN-CONTAINING PROTEIN"/>
    <property type="match status" value="1"/>
</dbReference>
<evidence type="ECO:0000313" key="3">
    <source>
        <dbReference type="Proteomes" id="UP000481861"/>
    </source>
</evidence>